<proteinExistence type="predicted"/>
<feature type="compositionally biased region" description="Basic and acidic residues" evidence="1">
    <location>
        <begin position="73"/>
        <end position="86"/>
    </location>
</feature>
<accession>A0A4Y2DF21</accession>
<gene>
    <name evidence="2" type="ORF">AVEN_97157_1</name>
</gene>
<evidence type="ECO:0000256" key="1">
    <source>
        <dbReference type="SAM" id="MobiDB-lite"/>
    </source>
</evidence>
<dbReference type="EMBL" id="BGPR01000346">
    <property type="protein sequence ID" value="GBM14636.1"/>
    <property type="molecule type" value="Genomic_DNA"/>
</dbReference>
<sequence length="86" mass="9240">MHAAHRFLDIQIISNKLGVAPVAHSASPSHCAVYKPISASGHGNSFCLVVKILDSNPKVTGSIPPPKTPENLKGYEMENRTTGKEF</sequence>
<organism evidence="2 3">
    <name type="scientific">Araneus ventricosus</name>
    <name type="common">Orbweaver spider</name>
    <name type="synonym">Epeira ventricosa</name>
    <dbReference type="NCBI Taxonomy" id="182803"/>
    <lineage>
        <taxon>Eukaryota</taxon>
        <taxon>Metazoa</taxon>
        <taxon>Ecdysozoa</taxon>
        <taxon>Arthropoda</taxon>
        <taxon>Chelicerata</taxon>
        <taxon>Arachnida</taxon>
        <taxon>Araneae</taxon>
        <taxon>Araneomorphae</taxon>
        <taxon>Entelegynae</taxon>
        <taxon>Araneoidea</taxon>
        <taxon>Araneidae</taxon>
        <taxon>Araneus</taxon>
    </lineage>
</organism>
<dbReference type="AlphaFoldDB" id="A0A4Y2DF21"/>
<evidence type="ECO:0000313" key="3">
    <source>
        <dbReference type="Proteomes" id="UP000499080"/>
    </source>
</evidence>
<name>A0A4Y2DF21_ARAVE</name>
<evidence type="ECO:0000313" key="2">
    <source>
        <dbReference type="EMBL" id="GBM14636.1"/>
    </source>
</evidence>
<protein>
    <submittedName>
        <fullName evidence="2">Uncharacterized protein</fullName>
    </submittedName>
</protein>
<keyword evidence="3" id="KW-1185">Reference proteome</keyword>
<reference evidence="2 3" key="1">
    <citation type="journal article" date="2019" name="Sci. Rep.">
        <title>Orb-weaving spider Araneus ventricosus genome elucidates the spidroin gene catalogue.</title>
        <authorList>
            <person name="Kono N."/>
            <person name="Nakamura H."/>
            <person name="Ohtoshi R."/>
            <person name="Moran D.A.P."/>
            <person name="Shinohara A."/>
            <person name="Yoshida Y."/>
            <person name="Fujiwara M."/>
            <person name="Mori M."/>
            <person name="Tomita M."/>
            <person name="Arakawa K."/>
        </authorList>
    </citation>
    <scope>NUCLEOTIDE SEQUENCE [LARGE SCALE GENOMIC DNA]</scope>
</reference>
<comment type="caution">
    <text evidence="2">The sequence shown here is derived from an EMBL/GenBank/DDBJ whole genome shotgun (WGS) entry which is preliminary data.</text>
</comment>
<feature type="region of interest" description="Disordered" evidence="1">
    <location>
        <begin position="60"/>
        <end position="86"/>
    </location>
</feature>
<dbReference type="Proteomes" id="UP000499080">
    <property type="component" value="Unassembled WGS sequence"/>
</dbReference>